<reference evidence="2 3" key="1">
    <citation type="submission" date="2022-08" db="EMBL/GenBank/DDBJ databases">
        <title>Aerococcaceae sp. nov isolated from spoiled eye mask.</title>
        <authorList>
            <person name="Zhou G."/>
            <person name="Xie X.-B."/>
            <person name="Shi Q.-S."/>
            <person name="Wang Y.-S."/>
            <person name="Wen X."/>
            <person name="Peng H."/>
            <person name="Yang X.-J."/>
            <person name="Tao H.-B."/>
            <person name="Huang X.-M."/>
        </authorList>
    </citation>
    <scope>NUCLEOTIDE SEQUENCE [LARGE SCALE GENOMIC DNA]</scope>
    <source>
        <strain evidence="3">DM20194951</strain>
    </source>
</reference>
<dbReference type="Proteomes" id="UP001315967">
    <property type="component" value="Chromosome"/>
</dbReference>
<dbReference type="PANTHER" id="PTHR40078:SF1">
    <property type="entry name" value="INTEGRAL MEMBRANE PROTEIN"/>
    <property type="match status" value="1"/>
</dbReference>
<name>A0ABY5P8W5_9LACT</name>
<feature type="transmembrane region" description="Helical" evidence="1">
    <location>
        <begin position="53"/>
        <end position="71"/>
    </location>
</feature>
<proteinExistence type="predicted"/>
<feature type="transmembrane region" description="Helical" evidence="1">
    <location>
        <begin position="143"/>
        <end position="164"/>
    </location>
</feature>
<organism evidence="2 3">
    <name type="scientific">Fundicoccus culcitae</name>
    <dbReference type="NCBI Taxonomy" id="2969821"/>
    <lineage>
        <taxon>Bacteria</taxon>
        <taxon>Bacillati</taxon>
        <taxon>Bacillota</taxon>
        <taxon>Bacilli</taxon>
        <taxon>Lactobacillales</taxon>
        <taxon>Aerococcaceae</taxon>
        <taxon>Fundicoccus</taxon>
    </lineage>
</organism>
<dbReference type="PANTHER" id="PTHR40078">
    <property type="entry name" value="INTEGRAL MEMBRANE PROTEIN-RELATED"/>
    <property type="match status" value="1"/>
</dbReference>
<dbReference type="RefSeq" id="WP_313794402.1">
    <property type="nucleotide sequence ID" value="NZ_CP102453.1"/>
</dbReference>
<gene>
    <name evidence="2" type="ORF">NRE15_04495</name>
</gene>
<evidence type="ECO:0008006" key="4">
    <source>
        <dbReference type="Google" id="ProtNLM"/>
    </source>
</evidence>
<keyword evidence="3" id="KW-1185">Reference proteome</keyword>
<accession>A0ABY5P8W5</accession>
<feature type="transmembrane region" description="Helical" evidence="1">
    <location>
        <begin position="78"/>
        <end position="95"/>
    </location>
</feature>
<feature type="transmembrane region" description="Helical" evidence="1">
    <location>
        <begin position="101"/>
        <end position="122"/>
    </location>
</feature>
<protein>
    <recommendedName>
        <fullName evidence="4">YitT family protein</fullName>
    </recommendedName>
</protein>
<feature type="transmembrane region" description="Helical" evidence="1">
    <location>
        <begin position="12"/>
        <end position="33"/>
    </location>
</feature>
<dbReference type="EMBL" id="CP102453">
    <property type="protein sequence ID" value="UUX34910.1"/>
    <property type="molecule type" value="Genomic_DNA"/>
</dbReference>
<keyword evidence="1" id="KW-0812">Transmembrane</keyword>
<keyword evidence="1" id="KW-0472">Membrane</keyword>
<evidence type="ECO:0000313" key="2">
    <source>
        <dbReference type="EMBL" id="UUX34910.1"/>
    </source>
</evidence>
<evidence type="ECO:0000256" key="1">
    <source>
        <dbReference type="SAM" id="Phobius"/>
    </source>
</evidence>
<evidence type="ECO:0000313" key="3">
    <source>
        <dbReference type="Proteomes" id="UP001315967"/>
    </source>
</evidence>
<keyword evidence="1" id="KW-1133">Transmembrane helix</keyword>
<dbReference type="InterPro" id="IPR038750">
    <property type="entry name" value="YczE/YyaS-like"/>
</dbReference>
<dbReference type="Pfam" id="PF19700">
    <property type="entry name" value="DUF6198"/>
    <property type="match status" value="1"/>
</dbReference>
<sequence>MNKTQINLLRFLLLVGGSIIMGIGIGLAISTGYGSDALSWLWQGITLYTPLTLNQANMLVAILFLIPPLLFDRSQLGIGSIIQPYVVGIITQTIVNSSLNLSGNLLMLIVATIIVGIGAGIYSSVNLGKMPYDASIFLVSRKYNLSLAVVKSVSDAIIFIIAWVLNKQLIIGPIVSVFIIGNVLNYTYNFMQKTFQKYQIHLNK</sequence>
<feature type="transmembrane region" description="Helical" evidence="1">
    <location>
        <begin position="170"/>
        <end position="188"/>
    </location>
</feature>